<feature type="compositionally biased region" description="Basic and acidic residues" evidence="1">
    <location>
        <begin position="65"/>
        <end position="76"/>
    </location>
</feature>
<accession>A0A914YNF5</accession>
<keyword evidence="2" id="KW-1185">Reference proteome</keyword>
<evidence type="ECO:0000313" key="2">
    <source>
        <dbReference type="Proteomes" id="UP000887577"/>
    </source>
</evidence>
<protein>
    <submittedName>
        <fullName evidence="3">Uncharacterized protein</fullName>
    </submittedName>
</protein>
<feature type="region of interest" description="Disordered" evidence="1">
    <location>
        <begin position="25"/>
        <end position="184"/>
    </location>
</feature>
<name>A0A914YNF5_9BILA</name>
<evidence type="ECO:0000313" key="3">
    <source>
        <dbReference type="WBParaSite" id="PSU_v2.g240.t1"/>
    </source>
</evidence>
<dbReference type="WBParaSite" id="PSU_v2.g240.t1">
    <property type="protein sequence ID" value="PSU_v2.g240.t1"/>
    <property type="gene ID" value="PSU_v2.g240"/>
</dbReference>
<feature type="compositionally biased region" description="Polar residues" evidence="1">
    <location>
        <begin position="85"/>
        <end position="97"/>
    </location>
</feature>
<sequence length="184" mass="20815">MAPKRIQILTESKAGKAALRKLAAERERKKAKSDPQLALALEEKKRRKAEAERRRYNLSRSQVAELERQKNRRDNNGLRQIYIDESSQSQVLSNTSKQQRRRSDPVNYNRDLQLKRLQNQRRSLGSVSSNISNSSGQNSVSQATAQSAKSVENSQAGSFHTSDENSTRTQVTTRSSESEQGKNI</sequence>
<feature type="compositionally biased region" description="Polar residues" evidence="1">
    <location>
        <begin position="143"/>
        <end position="160"/>
    </location>
</feature>
<proteinExistence type="predicted"/>
<reference evidence="3" key="1">
    <citation type="submission" date="2022-11" db="UniProtKB">
        <authorList>
            <consortium name="WormBaseParasite"/>
        </authorList>
    </citation>
    <scope>IDENTIFICATION</scope>
</reference>
<feature type="compositionally biased region" description="Low complexity" evidence="1">
    <location>
        <begin position="123"/>
        <end position="142"/>
    </location>
</feature>
<dbReference type="Proteomes" id="UP000887577">
    <property type="component" value="Unplaced"/>
</dbReference>
<organism evidence="2 3">
    <name type="scientific">Panagrolaimus superbus</name>
    <dbReference type="NCBI Taxonomy" id="310955"/>
    <lineage>
        <taxon>Eukaryota</taxon>
        <taxon>Metazoa</taxon>
        <taxon>Ecdysozoa</taxon>
        <taxon>Nematoda</taxon>
        <taxon>Chromadorea</taxon>
        <taxon>Rhabditida</taxon>
        <taxon>Tylenchina</taxon>
        <taxon>Panagrolaimomorpha</taxon>
        <taxon>Panagrolaimoidea</taxon>
        <taxon>Panagrolaimidae</taxon>
        <taxon>Panagrolaimus</taxon>
    </lineage>
</organism>
<feature type="compositionally biased region" description="Basic and acidic residues" evidence="1">
    <location>
        <begin position="41"/>
        <end position="55"/>
    </location>
</feature>
<dbReference type="AlphaFoldDB" id="A0A914YNF5"/>
<evidence type="ECO:0000256" key="1">
    <source>
        <dbReference type="SAM" id="MobiDB-lite"/>
    </source>
</evidence>